<dbReference type="InterPro" id="IPR036365">
    <property type="entry name" value="PGBD-like_sf"/>
</dbReference>
<dbReference type="PANTHER" id="PTHR10201">
    <property type="entry name" value="MATRIX METALLOPROTEINASE"/>
    <property type="match status" value="1"/>
</dbReference>
<evidence type="ECO:0000256" key="2">
    <source>
        <dbReference type="ARBA" id="ARBA00022670"/>
    </source>
</evidence>
<feature type="chain" id="PRO_5031158330" description="Peptidase metallopeptidase domain-containing protein" evidence="9">
    <location>
        <begin position="26"/>
        <end position="280"/>
    </location>
</feature>
<dbReference type="GO" id="GO:0030574">
    <property type="term" value="P:collagen catabolic process"/>
    <property type="evidence" value="ECO:0007669"/>
    <property type="project" value="TreeGrafter"/>
</dbReference>
<dbReference type="OMA" id="FLPWCFT"/>
<dbReference type="EnsemblPlants" id="AUR62026554-RA">
    <property type="protein sequence ID" value="AUR62026554-RA:cds"/>
    <property type="gene ID" value="AUR62026554"/>
</dbReference>
<feature type="active site" evidence="7">
    <location>
        <position position="235"/>
    </location>
</feature>
<keyword evidence="6" id="KW-0482">Metalloprotease</keyword>
<keyword evidence="4" id="KW-0378">Hydrolase</keyword>
<keyword evidence="8" id="KW-0106">Calcium</keyword>
<dbReference type="InterPro" id="IPR001818">
    <property type="entry name" value="Pept_M10_metallopeptidase"/>
</dbReference>
<feature type="domain" description="Peptidase metallopeptidase" evidence="10">
    <location>
        <begin position="119"/>
        <end position="279"/>
    </location>
</feature>
<feature type="binding site" evidence="8">
    <location>
        <position position="252"/>
    </location>
    <ligand>
        <name>Zn(2+)</name>
        <dbReference type="ChEBI" id="CHEBI:29105"/>
        <label>2</label>
        <note>catalytic</note>
    </ligand>
</feature>
<evidence type="ECO:0000256" key="5">
    <source>
        <dbReference type="ARBA" id="ARBA00022833"/>
    </source>
</evidence>
<dbReference type="AlphaFoldDB" id="A0A803MBT7"/>
<feature type="binding site" evidence="8">
    <location>
        <position position="210"/>
    </location>
    <ligand>
        <name>Zn(2+)</name>
        <dbReference type="ChEBI" id="CHEBI:29105"/>
        <label>1</label>
    </ligand>
</feature>
<dbReference type="Proteomes" id="UP000596660">
    <property type="component" value="Unplaced"/>
</dbReference>
<reference evidence="11" key="2">
    <citation type="submission" date="2021-03" db="UniProtKB">
        <authorList>
            <consortium name="EnsemblPlants"/>
        </authorList>
    </citation>
    <scope>IDENTIFICATION</scope>
</reference>
<feature type="binding site" evidence="8">
    <location>
        <position position="175"/>
    </location>
    <ligand>
        <name>Ca(2+)</name>
        <dbReference type="ChEBI" id="CHEBI:29108"/>
        <label>2</label>
    </ligand>
</feature>
<evidence type="ECO:0000256" key="4">
    <source>
        <dbReference type="ARBA" id="ARBA00022801"/>
    </source>
</evidence>
<feature type="signal peptide" evidence="9">
    <location>
        <begin position="1"/>
        <end position="25"/>
    </location>
</feature>
<evidence type="ECO:0000256" key="6">
    <source>
        <dbReference type="ARBA" id="ARBA00023049"/>
    </source>
</evidence>
<evidence type="ECO:0000259" key="10">
    <source>
        <dbReference type="SMART" id="SM00235"/>
    </source>
</evidence>
<evidence type="ECO:0000256" key="1">
    <source>
        <dbReference type="ARBA" id="ARBA00009614"/>
    </source>
</evidence>
<dbReference type="InterPro" id="IPR002477">
    <property type="entry name" value="Peptidoglycan-bd-like"/>
</dbReference>
<comment type="cofactor">
    <cofactor evidence="8">
        <name>Ca(2+)</name>
        <dbReference type="ChEBI" id="CHEBI:29108"/>
    </cofactor>
    <text evidence="8">Can bind about 5 Ca(2+) ions per subunit.</text>
</comment>
<feature type="binding site" evidence="8">
    <location>
        <position position="185"/>
    </location>
    <ligand>
        <name>Zn(2+)</name>
        <dbReference type="ChEBI" id="CHEBI:29105"/>
        <label>1</label>
    </ligand>
</feature>
<dbReference type="InterPro" id="IPR021190">
    <property type="entry name" value="Pept_M10A"/>
</dbReference>
<feature type="binding site" evidence="8">
    <location>
        <position position="215"/>
    </location>
    <ligand>
        <name>Ca(2+)</name>
        <dbReference type="ChEBI" id="CHEBI:29108"/>
        <label>3</label>
    </ligand>
</feature>
<keyword evidence="5 8" id="KW-0862">Zinc</keyword>
<dbReference type="Gramene" id="AUR62026554-RA">
    <property type="protein sequence ID" value="AUR62026554-RA:cds"/>
    <property type="gene ID" value="AUR62026554"/>
</dbReference>
<accession>A0A803MBT7</accession>
<feature type="binding site" evidence="8">
    <location>
        <position position="193"/>
    </location>
    <ligand>
        <name>Ca(2+)</name>
        <dbReference type="ChEBI" id="CHEBI:29108"/>
        <label>3</label>
    </ligand>
</feature>
<keyword evidence="9" id="KW-0732">Signal</keyword>
<evidence type="ECO:0000256" key="7">
    <source>
        <dbReference type="PIRSR" id="PIRSR621190-1"/>
    </source>
</evidence>
<feature type="binding site" evidence="8">
    <location>
        <position position="200"/>
    </location>
    <ligand>
        <name>Zn(2+)</name>
        <dbReference type="ChEBI" id="CHEBI:29105"/>
        <label>1</label>
    </ligand>
</feature>
<feature type="binding site" evidence="8">
    <location>
        <position position="238"/>
    </location>
    <ligand>
        <name>Zn(2+)</name>
        <dbReference type="ChEBI" id="CHEBI:29105"/>
        <label>2</label>
        <note>catalytic</note>
    </ligand>
</feature>
<keyword evidence="12" id="KW-1185">Reference proteome</keyword>
<organism evidence="11 12">
    <name type="scientific">Chenopodium quinoa</name>
    <name type="common">Quinoa</name>
    <dbReference type="NCBI Taxonomy" id="63459"/>
    <lineage>
        <taxon>Eukaryota</taxon>
        <taxon>Viridiplantae</taxon>
        <taxon>Streptophyta</taxon>
        <taxon>Embryophyta</taxon>
        <taxon>Tracheophyta</taxon>
        <taxon>Spermatophyta</taxon>
        <taxon>Magnoliopsida</taxon>
        <taxon>eudicotyledons</taxon>
        <taxon>Gunneridae</taxon>
        <taxon>Pentapetalae</taxon>
        <taxon>Caryophyllales</taxon>
        <taxon>Chenopodiaceae</taxon>
        <taxon>Chenopodioideae</taxon>
        <taxon>Atripliceae</taxon>
        <taxon>Chenopodium</taxon>
    </lineage>
</organism>
<name>A0A803MBT7_CHEQI</name>
<keyword evidence="3 8" id="KW-0479">Metal-binding</keyword>
<feature type="binding site" evidence="8">
    <location>
        <position position="192"/>
    </location>
    <ligand>
        <name>Ca(2+)</name>
        <dbReference type="ChEBI" id="CHEBI:29108"/>
        <label>3</label>
    </ligand>
</feature>
<evidence type="ECO:0000256" key="3">
    <source>
        <dbReference type="ARBA" id="ARBA00022723"/>
    </source>
</evidence>
<evidence type="ECO:0000256" key="9">
    <source>
        <dbReference type="SAM" id="SignalP"/>
    </source>
</evidence>
<dbReference type="GO" id="GO:0008270">
    <property type="term" value="F:zinc ion binding"/>
    <property type="evidence" value="ECO:0007669"/>
    <property type="project" value="InterPro"/>
</dbReference>
<comment type="similarity">
    <text evidence="1">Belongs to the peptidase M10A family. Matrix metalloproteinases (MMPs) subfamily.</text>
</comment>
<dbReference type="SUPFAM" id="SSF55486">
    <property type="entry name" value="Metalloproteases ('zincins'), catalytic domain"/>
    <property type="match status" value="1"/>
</dbReference>
<dbReference type="GO" id="GO:0030198">
    <property type="term" value="P:extracellular matrix organization"/>
    <property type="evidence" value="ECO:0007669"/>
    <property type="project" value="TreeGrafter"/>
</dbReference>
<feature type="binding site" evidence="8">
    <location>
        <position position="234"/>
    </location>
    <ligand>
        <name>Zn(2+)</name>
        <dbReference type="ChEBI" id="CHEBI:29105"/>
        <label>2</label>
        <note>catalytic</note>
    </ligand>
</feature>
<evidence type="ECO:0000313" key="11">
    <source>
        <dbReference type="EnsemblPlants" id="AUR62026554-RA:cds"/>
    </source>
</evidence>
<dbReference type="InterPro" id="IPR033739">
    <property type="entry name" value="M10A_MMP"/>
</dbReference>
<proteinExistence type="inferred from homology"/>
<evidence type="ECO:0000313" key="12">
    <source>
        <dbReference type="Proteomes" id="UP000596660"/>
    </source>
</evidence>
<dbReference type="PANTHER" id="PTHR10201:SF213">
    <property type="entry name" value="METALLOENDOPROTEINASE 2-MMP-LIKE"/>
    <property type="match status" value="1"/>
</dbReference>
<dbReference type="Pfam" id="PF00413">
    <property type="entry name" value="Peptidase_M10"/>
    <property type="match status" value="1"/>
</dbReference>
<feature type="binding site" evidence="8">
    <location>
        <position position="215"/>
    </location>
    <ligand>
        <name>Ca(2+)</name>
        <dbReference type="ChEBI" id="CHEBI:29108"/>
        <label>1</label>
    </ligand>
</feature>
<dbReference type="GO" id="GO:0031012">
    <property type="term" value="C:extracellular matrix"/>
    <property type="evidence" value="ECO:0007669"/>
    <property type="project" value="InterPro"/>
</dbReference>
<feature type="binding site" evidence="8">
    <location>
        <position position="212"/>
    </location>
    <ligand>
        <name>Ca(2+)</name>
        <dbReference type="ChEBI" id="CHEBI:29108"/>
        <label>3</label>
    </ligand>
</feature>
<dbReference type="Pfam" id="PF01471">
    <property type="entry name" value="PG_binding_1"/>
    <property type="match status" value="1"/>
</dbReference>
<dbReference type="GO" id="GO:0004222">
    <property type="term" value="F:metalloendopeptidase activity"/>
    <property type="evidence" value="ECO:0007669"/>
    <property type="project" value="InterPro"/>
</dbReference>
<dbReference type="InterPro" id="IPR024079">
    <property type="entry name" value="MetalloPept_cat_dom_sf"/>
</dbReference>
<keyword evidence="2" id="KW-0645">Protease</keyword>
<evidence type="ECO:0000256" key="8">
    <source>
        <dbReference type="PIRSR" id="PIRSR621190-2"/>
    </source>
</evidence>
<dbReference type="InterPro" id="IPR006026">
    <property type="entry name" value="Peptidase_Metallo"/>
</dbReference>
<dbReference type="SMART" id="SM00235">
    <property type="entry name" value="ZnMc"/>
    <property type="match status" value="1"/>
</dbReference>
<dbReference type="PRINTS" id="PR00138">
    <property type="entry name" value="MATRIXIN"/>
</dbReference>
<reference evidence="11" key="1">
    <citation type="journal article" date="2017" name="Nature">
        <title>The genome of Chenopodium quinoa.</title>
        <authorList>
            <person name="Jarvis D.E."/>
            <person name="Ho Y.S."/>
            <person name="Lightfoot D.J."/>
            <person name="Schmoeckel S.M."/>
            <person name="Li B."/>
            <person name="Borm T.J.A."/>
            <person name="Ohyanagi H."/>
            <person name="Mineta K."/>
            <person name="Michell C.T."/>
            <person name="Saber N."/>
            <person name="Kharbatia N.M."/>
            <person name="Rupper R.R."/>
            <person name="Sharp A.R."/>
            <person name="Dally N."/>
            <person name="Boughton B.A."/>
            <person name="Woo Y.H."/>
            <person name="Gao G."/>
            <person name="Schijlen E.G.W.M."/>
            <person name="Guo X."/>
            <person name="Momin A.A."/>
            <person name="Negrao S."/>
            <person name="Al-Babili S."/>
            <person name="Gehring C."/>
            <person name="Roessner U."/>
            <person name="Jung C."/>
            <person name="Murphy K."/>
            <person name="Arold S.T."/>
            <person name="Gojobori T."/>
            <person name="van der Linden C.G."/>
            <person name="van Loo E.N."/>
            <person name="Jellen E.N."/>
            <person name="Maughan P.J."/>
            <person name="Tester M."/>
        </authorList>
    </citation>
    <scope>NUCLEOTIDE SEQUENCE [LARGE SCALE GENOMIC DNA]</scope>
    <source>
        <strain evidence="11">cv. PI 614886</strain>
    </source>
</reference>
<dbReference type="Gene3D" id="3.40.390.10">
    <property type="entry name" value="Collagenase (Catalytic Domain)"/>
    <property type="match status" value="1"/>
</dbReference>
<protein>
    <recommendedName>
        <fullName evidence="10">Peptidase metallopeptidase domain-containing protein</fullName>
    </recommendedName>
</protein>
<dbReference type="GO" id="GO:0006508">
    <property type="term" value="P:proteolysis"/>
    <property type="evidence" value="ECO:0007669"/>
    <property type="project" value="UniProtKB-KW"/>
</dbReference>
<dbReference type="CDD" id="cd04278">
    <property type="entry name" value="ZnMc_MMP"/>
    <property type="match status" value="1"/>
</dbReference>
<feature type="binding site" evidence="8">
    <location>
        <position position="244"/>
    </location>
    <ligand>
        <name>Zn(2+)</name>
        <dbReference type="ChEBI" id="CHEBI:29105"/>
        <label>2</label>
        <note>catalytic</note>
    </ligand>
</feature>
<comment type="cofactor">
    <cofactor evidence="8">
        <name>Zn(2+)</name>
        <dbReference type="ChEBI" id="CHEBI:29105"/>
    </cofactor>
    <text evidence="8">Binds 2 Zn(2+) ions per subunit.</text>
</comment>
<dbReference type="SUPFAM" id="SSF47090">
    <property type="entry name" value="PGBD-like"/>
    <property type="match status" value="1"/>
</dbReference>
<sequence>MAIKEYLLSVSFLLLLTLVPFTTQSKPNANPFGFLKSLEGSKKGQNVDGLHQLKMYLRKFGYLKNHHVSQNEVTTSSTIKEDNKLFDESLEKAIKLYQRNYRLNTTGHLDGATVKQMMNPRKWPSSKYELTFKILSKTLVPGAGNMTVMVTASLNTWRQYSPFMFQEVPEDSKSDLVFGFFNGDHGDGRPFDGPKGILAHAFYPQDGRSHYDATEDWSEDPGPDQFDLYSVPLHEIGHLLGLAHSADPSAVMYPTINPGERKRGLQPDDIQGIQAIYGPI</sequence>
<feature type="binding site" evidence="8">
    <location>
        <position position="187"/>
    </location>
    <ligand>
        <name>Zn(2+)</name>
        <dbReference type="ChEBI" id="CHEBI:29105"/>
        <label>1</label>
    </ligand>
</feature>